<proteinExistence type="inferred from homology"/>
<dbReference type="STRING" id="418985.A0A1V9XTW0"/>
<evidence type="ECO:0000256" key="6">
    <source>
        <dbReference type="ARBA" id="ARBA00022989"/>
    </source>
</evidence>
<dbReference type="EMBL" id="MNPL01004265">
    <property type="protein sequence ID" value="OQR76871.1"/>
    <property type="molecule type" value="Genomic_DNA"/>
</dbReference>
<dbReference type="Proteomes" id="UP000192247">
    <property type="component" value="Unassembled WGS sequence"/>
</dbReference>
<evidence type="ECO:0000256" key="3">
    <source>
        <dbReference type="ARBA" id="ARBA00006060"/>
    </source>
</evidence>
<comment type="similarity">
    <text evidence="3">Belongs to the TMEM11 family.</text>
</comment>
<accession>A0A1V9XTW0</accession>
<evidence type="ECO:0000313" key="10">
    <source>
        <dbReference type="EMBL" id="OQR76871.1"/>
    </source>
</evidence>
<dbReference type="InterPro" id="IPR026120">
    <property type="entry name" value="TMEM11"/>
</dbReference>
<dbReference type="GO" id="GO:0005743">
    <property type="term" value="C:mitochondrial inner membrane"/>
    <property type="evidence" value="ECO:0007669"/>
    <property type="project" value="UniProtKB-SubCell"/>
</dbReference>
<comment type="subcellular location">
    <subcellularLocation>
        <location evidence="2">Mitochondrion inner membrane</location>
        <topology evidence="2">Multi-pass membrane protein</topology>
    </subcellularLocation>
</comment>
<comment type="function">
    <text evidence="1">Plays a role in mitochondrial morphogenesis.</text>
</comment>
<protein>
    <submittedName>
        <fullName evidence="10">Transmembrane protein 11</fullName>
    </submittedName>
</protein>
<dbReference type="OrthoDB" id="9970856at2759"/>
<dbReference type="GO" id="GO:0007007">
    <property type="term" value="P:inner mitochondrial membrane organization"/>
    <property type="evidence" value="ECO:0007669"/>
    <property type="project" value="TreeGrafter"/>
</dbReference>
<feature type="transmembrane region" description="Helical" evidence="9">
    <location>
        <begin position="102"/>
        <end position="121"/>
    </location>
</feature>
<keyword evidence="4 9" id="KW-0812">Transmembrane</keyword>
<evidence type="ECO:0000256" key="7">
    <source>
        <dbReference type="ARBA" id="ARBA00023128"/>
    </source>
</evidence>
<organism evidence="10 11">
    <name type="scientific">Tropilaelaps mercedesae</name>
    <dbReference type="NCBI Taxonomy" id="418985"/>
    <lineage>
        <taxon>Eukaryota</taxon>
        <taxon>Metazoa</taxon>
        <taxon>Ecdysozoa</taxon>
        <taxon>Arthropoda</taxon>
        <taxon>Chelicerata</taxon>
        <taxon>Arachnida</taxon>
        <taxon>Acari</taxon>
        <taxon>Parasitiformes</taxon>
        <taxon>Mesostigmata</taxon>
        <taxon>Gamasina</taxon>
        <taxon>Dermanyssoidea</taxon>
        <taxon>Laelapidae</taxon>
        <taxon>Tropilaelaps</taxon>
    </lineage>
</organism>
<keyword evidence="11" id="KW-1185">Reference proteome</keyword>
<keyword evidence="8 9" id="KW-0472">Membrane</keyword>
<name>A0A1V9XTW0_9ACAR</name>
<evidence type="ECO:0000256" key="9">
    <source>
        <dbReference type="SAM" id="Phobius"/>
    </source>
</evidence>
<evidence type="ECO:0000256" key="2">
    <source>
        <dbReference type="ARBA" id="ARBA00004448"/>
    </source>
</evidence>
<evidence type="ECO:0000256" key="4">
    <source>
        <dbReference type="ARBA" id="ARBA00022692"/>
    </source>
</evidence>
<keyword evidence="6 9" id="KW-1133">Transmembrane helix</keyword>
<dbReference type="PANTHER" id="PTHR15099">
    <property type="entry name" value="PROTEIN PM1"/>
    <property type="match status" value="1"/>
</dbReference>
<dbReference type="Pfam" id="PF14972">
    <property type="entry name" value="Mito_morph_reg"/>
    <property type="match status" value="1"/>
</dbReference>
<dbReference type="InParanoid" id="A0A1V9XTW0"/>
<keyword evidence="7" id="KW-0496">Mitochondrion</keyword>
<comment type="caution">
    <text evidence="10">The sequence shown here is derived from an EMBL/GenBank/DDBJ whole genome shotgun (WGS) entry which is preliminary data.</text>
</comment>
<keyword evidence="5" id="KW-0999">Mitochondrion inner membrane</keyword>
<evidence type="ECO:0000256" key="8">
    <source>
        <dbReference type="ARBA" id="ARBA00023136"/>
    </source>
</evidence>
<reference evidence="10 11" key="1">
    <citation type="journal article" date="2017" name="Gigascience">
        <title>Draft genome of the honey bee ectoparasitic mite, Tropilaelaps mercedesae, is shaped by the parasitic life history.</title>
        <authorList>
            <person name="Dong X."/>
            <person name="Armstrong S.D."/>
            <person name="Xia D."/>
            <person name="Makepeace B.L."/>
            <person name="Darby A.C."/>
            <person name="Kadowaki T."/>
        </authorList>
    </citation>
    <scope>NUCLEOTIDE SEQUENCE [LARGE SCALE GENOMIC DNA]</scope>
    <source>
        <strain evidence="10">Wuxi-XJTLU</strain>
    </source>
</reference>
<dbReference type="AlphaFoldDB" id="A0A1V9XTW0"/>
<gene>
    <name evidence="10" type="ORF">BIW11_07496</name>
</gene>
<dbReference type="FunCoup" id="A0A1V9XTW0">
    <property type="interactions" value="602"/>
</dbReference>
<feature type="transmembrane region" description="Helical" evidence="9">
    <location>
        <begin position="165"/>
        <end position="183"/>
    </location>
</feature>
<evidence type="ECO:0000256" key="5">
    <source>
        <dbReference type="ARBA" id="ARBA00022792"/>
    </source>
</evidence>
<evidence type="ECO:0000256" key="1">
    <source>
        <dbReference type="ARBA" id="ARBA00002812"/>
    </source>
</evidence>
<sequence length="189" mass="21081">MPSSDSQELPPSPDISPEWVIIHEMFGEKTEGSRGSHEAHELEFDRALEFTPKIIVIEPHSLADATARWIKIGNGLTRVGIGCGVASAATFALTKSNSARSLYMMFPLVGVNLLCCTLYNVSWSSDPCIHYQVHNSKETRDQLPLGDNMEDAVILVRCVDTKRRVLHTTVTLVALSLVVYRVIQWFKQL</sequence>
<evidence type="ECO:0000313" key="11">
    <source>
        <dbReference type="Proteomes" id="UP000192247"/>
    </source>
</evidence>
<dbReference type="PANTHER" id="PTHR15099:SF2">
    <property type="entry name" value="TRANSMEMBRANE PROTEIN 11, MITOCHONDRIAL"/>
    <property type="match status" value="1"/>
</dbReference>